<name>A6HGW1_RAT</name>
<gene>
    <name evidence="2" type="ORF">rCG_33772</name>
</gene>
<reference evidence="2 3" key="1">
    <citation type="submission" date="2005-07" db="EMBL/GenBank/DDBJ databases">
        <authorList>
            <person name="Mural R.J."/>
            <person name="Li P.W."/>
            <person name="Adams M.D."/>
            <person name="Amanatides P.G."/>
            <person name="Baden-Tillson H."/>
            <person name="Barnstead M."/>
            <person name="Chin S.H."/>
            <person name="Dew I."/>
            <person name="Evans C.A."/>
            <person name="Ferriera S."/>
            <person name="Flanigan M."/>
            <person name="Fosler C."/>
            <person name="Glodek A."/>
            <person name="Gu Z."/>
            <person name="Holt R.A."/>
            <person name="Jennings D."/>
            <person name="Kraft C.L."/>
            <person name="Lu F."/>
            <person name="Nguyen T."/>
            <person name="Nusskern D.R."/>
            <person name="Pfannkoch C.M."/>
            <person name="Sitter C."/>
            <person name="Sutton G.G."/>
            <person name="Venter J.C."/>
            <person name="Wang Z."/>
            <person name="Woodage T."/>
            <person name="Zheng X.H."/>
            <person name="Zhong F."/>
        </authorList>
    </citation>
    <scope>NUCLEOTIDE SEQUENCE [LARGE SCALE GENOMIC DNA]</scope>
    <source>
        <strain>BN</strain>
        <strain evidence="3">Sprague-Dawley</strain>
    </source>
</reference>
<feature type="compositionally biased region" description="Low complexity" evidence="1">
    <location>
        <begin position="51"/>
        <end position="69"/>
    </location>
</feature>
<proteinExistence type="predicted"/>
<evidence type="ECO:0000256" key="1">
    <source>
        <dbReference type="SAM" id="MobiDB-lite"/>
    </source>
</evidence>
<dbReference type="AlphaFoldDB" id="A6HGW1"/>
<evidence type="ECO:0000313" key="3">
    <source>
        <dbReference type="Proteomes" id="UP000234681"/>
    </source>
</evidence>
<organism evidence="2 3">
    <name type="scientific">Rattus norvegicus</name>
    <name type="common">Rat</name>
    <dbReference type="NCBI Taxonomy" id="10116"/>
    <lineage>
        <taxon>Eukaryota</taxon>
        <taxon>Metazoa</taxon>
        <taxon>Chordata</taxon>
        <taxon>Craniata</taxon>
        <taxon>Vertebrata</taxon>
        <taxon>Euteleostomi</taxon>
        <taxon>Mammalia</taxon>
        <taxon>Eutheria</taxon>
        <taxon>Euarchontoglires</taxon>
        <taxon>Glires</taxon>
        <taxon>Rodentia</taxon>
        <taxon>Myomorpha</taxon>
        <taxon>Muroidea</taxon>
        <taxon>Muridae</taxon>
        <taxon>Murinae</taxon>
        <taxon>Rattus</taxon>
    </lineage>
</organism>
<sequence length="189" mass="20163">MVTAYPSRSSPRGTANLPFLVPLPGPALGEHPPSSPPPTPRTKKPPKITWSLPLPLASAPSGPSTSSPSSFPSCLEVVCSRGTWMGHGGWAAWHGCLASPSSSWVSLSSSWLSLSTSQFRSNHRAVWSGGRRQPAGELRPNPHVPTHYRGQDGGCRVPTCPQAPKAQTWREISTSLLCQPTADGRENLE</sequence>
<feature type="compositionally biased region" description="Polar residues" evidence="1">
    <location>
        <begin position="1"/>
        <end position="13"/>
    </location>
</feature>
<accession>A6HGW1</accession>
<evidence type="ECO:0000313" key="2">
    <source>
        <dbReference type="EMBL" id="EDM05266.1"/>
    </source>
</evidence>
<protein>
    <submittedName>
        <fullName evidence="2">RCG33772</fullName>
    </submittedName>
</protein>
<dbReference type="EMBL" id="CH473948">
    <property type="protein sequence ID" value="EDM05266.1"/>
    <property type="molecule type" value="Genomic_DNA"/>
</dbReference>
<dbReference type="Proteomes" id="UP000234681">
    <property type="component" value="Chromosome 10"/>
</dbReference>
<feature type="region of interest" description="Disordered" evidence="1">
    <location>
        <begin position="1"/>
        <end position="69"/>
    </location>
</feature>